<evidence type="ECO:0000256" key="3">
    <source>
        <dbReference type="ARBA" id="ARBA00022801"/>
    </source>
</evidence>
<dbReference type="GO" id="GO:0103068">
    <property type="term" value="F:leukotriene C4 gamma-glutamyl transferase activity"/>
    <property type="evidence" value="ECO:0007669"/>
    <property type="project" value="UniProtKB-EC"/>
</dbReference>
<dbReference type="Proteomes" id="UP001209755">
    <property type="component" value="Unassembled WGS sequence"/>
</dbReference>
<dbReference type="SUPFAM" id="SSF56235">
    <property type="entry name" value="N-terminal nucleophile aminohydrolases (Ntn hydrolases)"/>
    <property type="match status" value="1"/>
</dbReference>
<keyword evidence="2 5" id="KW-0808">Transferase</keyword>
<dbReference type="InterPro" id="IPR051792">
    <property type="entry name" value="GGT_bact"/>
</dbReference>
<keyword evidence="5" id="KW-0012">Acyltransferase</keyword>
<proteinExistence type="inferred from homology"/>
<dbReference type="PANTHER" id="PTHR43199:SF1">
    <property type="entry name" value="GLUTATHIONE HYDROLASE PROENZYME"/>
    <property type="match status" value="1"/>
</dbReference>
<comment type="similarity">
    <text evidence="1">Belongs to the gamma-glutamyltransferase family.</text>
</comment>
<organism evidence="5 6">
    <name type="scientific">Rhodobium gokarnense</name>
    <dbReference type="NCBI Taxonomy" id="364296"/>
    <lineage>
        <taxon>Bacteria</taxon>
        <taxon>Pseudomonadati</taxon>
        <taxon>Pseudomonadota</taxon>
        <taxon>Alphaproteobacteria</taxon>
        <taxon>Hyphomicrobiales</taxon>
        <taxon>Rhodobiaceae</taxon>
        <taxon>Rhodobium</taxon>
    </lineage>
</organism>
<dbReference type="PANTHER" id="PTHR43199">
    <property type="entry name" value="GLUTATHIONE HYDROLASE"/>
    <property type="match status" value="1"/>
</dbReference>
<dbReference type="InterPro" id="IPR029055">
    <property type="entry name" value="Ntn_hydrolases_N"/>
</dbReference>
<evidence type="ECO:0000256" key="4">
    <source>
        <dbReference type="ARBA" id="ARBA00023145"/>
    </source>
</evidence>
<dbReference type="RefSeq" id="WP_264602302.1">
    <property type="nucleotide sequence ID" value="NZ_JAOQNS010000008.1"/>
</dbReference>
<protein>
    <submittedName>
        <fullName evidence="5">Gamma-glutamyltranspeptidase/glutathione hydrolase</fullName>
        <ecNumber evidence="5">2.3.2.2</ecNumber>
        <ecNumber evidence="5">3.4.19.13</ecNumber>
    </submittedName>
</protein>
<evidence type="ECO:0000256" key="1">
    <source>
        <dbReference type="ARBA" id="ARBA00009381"/>
    </source>
</evidence>
<reference evidence="6" key="1">
    <citation type="submission" date="2023-07" db="EMBL/GenBank/DDBJ databases">
        <title>Genome sequencing of Purple Non-Sulfur Bacteria from various extreme environments.</title>
        <authorList>
            <person name="Mayer M."/>
        </authorList>
    </citation>
    <scope>NUCLEOTIDE SEQUENCE [LARGE SCALE GENOMIC DNA]</scope>
    <source>
        <strain evidence="6">DSM 17935</strain>
    </source>
</reference>
<keyword evidence="6" id="KW-1185">Reference proteome</keyword>
<keyword evidence="3 5" id="KW-0378">Hydrolase</keyword>
<name>A0ABT3HE71_9HYPH</name>
<evidence type="ECO:0000313" key="6">
    <source>
        <dbReference type="Proteomes" id="UP001209755"/>
    </source>
</evidence>
<dbReference type="EC" id="3.4.19.13" evidence="5"/>
<dbReference type="EMBL" id="JAOQNS010000008">
    <property type="protein sequence ID" value="MCW2308694.1"/>
    <property type="molecule type" value="Genomic_DNA"/>
</dbReference>
<gene>
    <name evidence="5" type="ORF">M2319_003040</name>
</gene>
<comment type="caution">
    <text evidence="5">The sequence shown here is derived from an EMBL/GenBank/DDBJ whole genome shotgun (WGS) entry which is preliminary data.</text>
</comment>
<keyword evidence="4" id="KW-0865">Zymogen</keyword>
<accession>A0ABT3HE71</accession>
<dbReference type="Gene3D" id="3.60.20.40">
    <property type="match status" value="1"/>
</dbReference>
<dbReference type="GO" id="GO:0036374">
    <property type="term" value="F:glutathione hydrolase activity"/>
    <property type="evidence" value="ECO:0007669"/>
    <property type="project" value="UniProtKB-EC"/>
</dbReference>
<dbReference type="EC" id="2.3.2.2" evidence="5"/>
<sequence>MTYRHGRYGAVAAGHGVTAAAAEEILAEGGNAFDAAIAALWTACVAEPVFASPGGGGFLMARPAAGALTLYDFFVDTPLKKRPEDDIEFAEILADFGTATQAFHIGAGAAATPGFVPGLFAVHAAHGRVPMKRLVEPAIRAAREGVTVTAFQAFLFKVVNPILVWTAPARAVFSPDDKLLEEGAPYRNPDLADVLDEIGREGERFAREGELAAAMLGETREAGHLTREDLVAYEVARREPIRRKLPGWEIALNPAPSMGGTLIAAMLAARDPLRRPDALCLAEAIDATDRRWREAPTDPGRLLGAAQPLVAGLATRGTTHVGVADREGNVAAVTVSNGEGNGRIVPGCGFMLNNMLGEEDVNPGGFHRWATGARLSSMMAPTVAVSGAGDLVALGSGGSNRIRTAVLQVLIHRLEKGLDLEAAVAAPRMHVEKGHLDFEDFFGEDARSALMEAFRDHRAWPEPSLFYGGVHSVERRADGAFAGSGDPRREGVFVVV</sequence>
<evidence type="ECO:0000256" key="2">
    <source>
        <dbReference type="ARBA" id="ARBA00022679"/>
    </source>
</evidence>
<dbReference type="PRINTS" id="PR01210">
    <property type="entry name" value="GGTRANSPTASE"/>
</dbReference>
<dbReference type="Pfam" id="PF01019">
    <property type="entry name" value="G_glu_transpept"/>
    <property type="match status" value="2"/>
</dbReference>
<dbReference type="InterPro" id="IPR043137">
    <property type="entry name" value="GGT_ssub_C"/>
</dbReference>
<evidence type="ECO:0000313" key="5">
    <source>
        <dbReference type="EMBL" id="MCW2308694.1"/>
    </source>
</evidence>